<accession>A0A382IL05</accession>
<dbReference type="AlphaFoldDB" id="A0A382IL05"/>
<organism evidence="1">
    <name type="scientific">marine metagenome</name>
    <dbReference type="NCBI Taxonomy" id="408172"/>
    <lineage>
        <taxon>unclassified sequences</taxon>
        <taxon>metagenomes</taxon>
        <taxon>ecological metagenomes</taxon>
    </lineage>
</organism>
<proteinExistence type="predicted"/>
<name>A0A382IL05_9ZZZZ</name>
<protein>
    <submittedName>
        <fullName evidence="1">Uncharacterized protein</fullName>
    </submittedName>
</protein>
<sequence>MILIVGNIGRDPSVREYHPSAFSSMPTLASTRHRAMLSGDNQVLSSFAG</sequence>
<evidence type="ECO:0000313" key="1">
    <source>
        <dbReference type="EMBL" id="SVC00258.1"/>
    </source>
</evidence>
<reference evidence="1" key="1">
    <citation type="submission" date="2018-05" db="EMBL/GenBank/DDBJ databases">
        <authorList>
            <person name="Lanie J.A."/>
            <person name="Ng W.-L."/>
            <person name="Kazmierczak K.M."/>
            <person name="Andrzejewski T.M."/>
            <person name="Davidsen T.M."/>
            <person name="Wayne K.J."/>
            <person name="Tettelin H."/>
            <person name="Glass J.I."/>
            <person name="Rusch D."/>
            <person name="Podicherti R."/>
            <person name="Tsui H.-C.T."/>
            <person name="Winkler M.E."/>
        </authorList>
    </citation>
    <scope>NUCLEOTIDE SEQUENCE</scope>
</reference>
<gene>
    <name evidence="1" type="ORF">METZ01_LOCUS253112</name>
</gene>
<dbReference type="EMBL" id="UINC01068015">
    <property type="protein sequence ID" value="SVC00258.1"/>
    <property type="molecule type" value="Genomic_DNA"/>
</dbReference>